<feature type="domain" description="ATPase AAA-type core" evidence="1">
    <location>
        <begin position="158"/>
        <end position="319"/>
    </location>
</feature>
<dbReference type="CDD" id="cd00267">
    <property type="entry name" value="ABC_ATPase"/>
    <property type="match status" value="1"/>
</dbReference>
<dbReference type="GO" id="GO:0016887">
    <property type="term" value="F:ATP hydrolysis activity"/>
    <property type="evidence" value="ECO:0007669"/>
    <property type="project" value="InterPro"/>
</dbReference>
<proteinExistence type="predicted"/>
<evidence type="ECO:0000313" key="2">
    <source>
        <dbReference type="EMBL" id="RWX44750.1"/>
    </source>
</evidence>
<dbReference type="Proteomes" id="UP000287853">
    <property type="component" value="Unassembled WGS sequence"/>
</dbReference>
<comment type="caution">
    <text evidence="2">The sequence shown here is derived from an EMBL/GenBank/DDBJ whole genome shotgun (WGS) entry which is preliminary data.</text>
</comment>
<dbReference type="GO" id="GO:0000731">
    <property type="term" value="P:DNA synthesis involved in DNA repair"/>
    <property type="evidence" value="ECO:0007669"/>
    <property type="project" value="TreeGrafter"/>
</dbReference>
<dbReference type="GO" id="GO:0006302">
    <property type="term" value="P:double-strand break repair"/>
    <property type="evidence" value="ECO:0007669"/>
    <property type="project" value="TreeGrafter"/>
</dbReference>
<dbReference type="EMBL" id="MTKO01000089">
    <property type="protein sequence ID" value="RWX44750.1"/>
    <property type="molecule type" value="Genomic_DNA"/>
</dbReference>
<protein>
    <submittedName>
        <fullName evidence="2">Putative ATPase</fullName>
    </submittedName>
</protein>
<reference evidence="2 3" key="1">
    <citation type="submission" date="2017-01" db="EMBL/GenBank/DDBJ databases">
        <title>The cable genome- insights into the physiology and evolution of filamentous bacteria capable of sulfide oxidation via long distance electron transfer.</title>
        <authorList>
            <person name="Schreiber L."/>
            <person name="Bjerg J.T."/>
            <person name="Boggild A."/>
            <person name="Van De Vossenberg J."/>
            <person name="Meysman F."/>
            <person name="Nielsen L.P."/>
            <person name="Schramm A."/>
            <person name="Kjeldsen K.U."/>
        </authorList>
    </citation>
    <scope>NUCLEOTIDE SEQUENCE [LARGE SCALE GENOMIC DNA]</scope>
    <source>
        <strain evidence="2">MCF</strain>
    </source>
</reference>
<evidence type="ECO:0000259" key="1">
    <source>
        <dbReference type="Pfam" id="PF13304"/>
    </source>
</evidence>
<dbReference type="Pfam" id="PF14103">
    <property type="entry name" value="DUF4276"/>
    <property type="match status" value="1"/>
</dbReference>
<evidence type="ECO:0000313" key="3">
    <source>
        <dbReference type="Proteomes" id="UP000287853"/>
    </source>
</evidence>
<feature type="domain" description="ATPase AAA-type core" evidence="1">
    <location>
        <begin position="27"/>
        <end position="105"/>
    </location>
</feature>
<keyword evidence="3" id="KW-1185">Reference proteome</keyword>
<name>A0A444IVN2_9BACT</name>
<dbReference type="GO" id="GO:0005524">
    <property type="term" value="F:ATP binding"/>
    <property type="evidence" value="ECO:0007669"/>
    <property type="project" value="InterPro"/>
</dbReference>
<dbReference type="SUPFAM" id="SSF52540">
    <property type="entry name" value="P-loop containing nucleoside triphosphate hydrolases"/>
    <property type="match status" value="1"/>
</dbReference>
<dbReference type="Gene3D" id="3.40.50.300">
    <property type="entry name" value="P-loop containing nucleotide triphosphate hydrolases"/>
    <property type="match status" value="1"/>
</dbReference>
<dbReference type="PANTHER" id="PTHR32182:SF22">
    <property type="entry name" value="ATP-DEPENDENT ENDONUCLEASE, OLD FAMILY-RELATED"/>
    <property type="match status" value="1"/>
</dbReference>
<dbReference type="AlphaFoldDB" id="A0A444IVN2"/>
<dbReference type="PANTHER" id="PTHR32182">
    <property type="entry name" value="DNA REPLICATION AND REPAIR PROTEIN RECF"/>
    <property type="match status" value="1"/>
</dbReference>
<gene>
    <name evidence="2" type="ORF">H206_02068</name>
</gene>
<accession>A0A444IVN2</accession>
<dbReference type="InterPro" id="IPR025455">
    <property type="entry name" value="DUF4276"/>
</dbReference>
<dbReference type="InterPro" id="IPR003959">
    <property type="entry name" value="ATPase_AAA_core"/>
</dbReference>
<dbReference type="InterPro" id="IPR027417">
    <property type="entry name" value="P-loop_NTPase"/>
</dbReference>
<sequence>MAHPLNKLTIKGFKSIQNLEDFHLANLNVLIGGNGAGKSNFIDFFRMLRAMMELPLPGLASASLKTYIATGGGSDDFLFNGPKRTEQIEAEILFGQNGYRFRLVSTANETFIIIDEGICLDGHCSQWREMGSGHARPELLKEKEGGRGNAISSSVYEAVSSWQIYHFHDTGKTAAMRRSEIIDDNRYLRFDAANIAPFLFYLQSAEKSVYSQIVDTIRLVAPFFDDFVLIPDKNEKVRLRWQQKGADYPLKPHHLSDGTLRFICLATALLQPDPPATMIIDEPELGLHPYAIDILAELIYAASQRIQLIVSTQSPALVDCFEPSDIIVVNRRNGASVFKRLDERELAAWLEDYSLGELWQKNIVTGGLIMNSVEIYIVVEGQTEQTFVRDVLAPHMACDCIYLYPVLIGKPGHKGGDIRFDRAKRDIGNLLKQRNNIFVSTMFDYFRIDADWPGKSEASRKGLNGVRLTAAEKAEILEKATQGKILDAFPEYNTGKRFIPYIEMHEFEALLFSDVDILAEKSGAHPAELTRILEQYAHPEEINDDPEKSPSKRLESLVIGYRKVALGKSISEAIGIQTIRQQCPHFNEWLTCFERLGK</sequence>
<organism evidence="2 3">
    <name type="scientific">Candidatus Electrothrix aarhusensis</name>
    <dbReference type="NCBI Taxonomy" id="1859131"/>
    <lineage>
        <taxon>Bacteria</taxon>
        <taxon>Pseudomonadati</taxon>
        <taxon>Thermodesulfobacteriota</taxon>
        <taxon>Desulfobulbia</taxon>
        <taxon>Desulfobulbales</taxon>
        <taxon>Desulfobulbaceae</taxon>
        <taxon>Candidatus Electrothrix</taxon>
    </lineage>
</organism>
<dbReference type="Pfam" id="PF13304">
    <property type="entry name" value="AAA_21"/>
    <property type="match status" value="2"/>
</dbReference>